<feature type="compositionally biased region" description="Polar residues" evidence="1">
    <location>
        <begin position="98"/>
        <end position="107"/>
    </location>
</feature>
<feature type="signal peptide" evidence="3">
    <location>
        <begin position="1"/>
        <end position="18"/>
    </location>
</feature>
<feature type="compositionally biased region" description="Polar residues" evidence="1">
    <location>
        <begin position="321"/>
        <end position="339"/>
    </location>
</feature>
<dbReference type="PANTHER" id="PTHR16861:SF4">
    <property type="entry name" value="SH3 DOMAIN PROTEIN (AFU_ORTHOLOGUE AFUA_1G13610)"/>
    <property type="match status" value="1"/>
</dbReference>
<dbReference type="EMBL" id="JAULSR010000007">
    <property type="protein sequence ID" value="KAK0615192.1"/>
    <property type="molecule type" value="Genomic_DNA"/>
</dbReference>
<reference evidence="4" key="1">
    <citation type="submission" date="2023-06" db="EMBL/GenBank/DDBJ databases">
        <title>Genome-scale phylogeny and comparative genomics of the fungal order Sordariales.</title>
        <authorList>
            <consortium name="Lawrence Berkeley National Laboratory"/>
            <person name="Hensen N."/>
            <person name="Bonometti L."/>
            <person name="Westerberg I."/>
            <person name="Brannstrom I.O."/>
            <person name="Guillou S."/>
            <person name="Cros-Aarteil S."/>
            <person name="Calhoun S."/>
            <person name="Haridas S."/>
            <person name="Kuo A."/>
            <person name="Mondo S."/>
            <person name="Pangilinan J."/>
            <person name="Riley R."/>
            <person name="LaButti K."/>
            <person name="Andreopoulos B."/>
            <person name="Lipzen A."/>
            <person name="Chen C."/>
            <person name="Yanf M."/>
            <person name="Daum C."/>
            <person name="Ng V."/>
            <person name="Clum A."/>
            <person name="Steindorff A."/>
            <person name="Ohm R."/>
            <person name="Martin F."/>
            <person name="Silar P."/>
            <person name="Natvig D."/>
            <person name="Lalanne C."/>
            <person name="Gautier V."/>
            <person name="Ament-velasquez S.L."/>
            <person name="Kruys A."/>
            <person name="Hutchinson M.I."/>
            <person name="Powell A.J."/>
            <person name="Barry K."/>
            <person name="Miller A.N."/>
            <person name="Grigoriev I.V."/>
            <person name="Debuchy R."/>
            <person name="Gladieux P."/>
            <person name="Thoren M.H."/>
            <person name="Johannesson H."/>
        </authorList>
    </citation>
    <scope>NUCLEOTIDE SEQUENCE</scope>
    <source>
        <strain evidence="4">SMH3391-2</strain>
    </source>
</reference>
<name>A0AA39WGY4_9PEZI</name>
<keyword evidence="5" id="KW-1185">Reference proteome</keyword>
<keyword evidence="2" id="KW-0812">Transmembrane</keyword>
<evidence type="ECO:0000256" key="2">
    <source>
        <dbReference type="SAM" id="Phobius"/>
    </source>
</evidence>
<protein>
    <submittedName>
        <fullName evidence="4">Uncharacterized protein</fullName>
    </submittedName>
</protein>
<feature type="compositionally biased region" description="Low complexity" evidence="1">
    <location>
        <begin position="108"/>
        <end position="181"/>
    </location>
</feature>
<accession>A0AA39WGY4</accession>
<feature type="region of interest" description="Disordered" evidence="1">
    <location>
        <begin position="286"/>
        <end position="339"/>
    </location>
</feature>
<proteinExistence type="predicted"/>
<sequence>MLAIWSLMLLGAATRAGAQTIDSLQPCGQTCYNNLLANAARRRLLENENGFTNTPASAATSAVPTTPITDTSAASAAAATPPLSTAAPPTTAAETSSVGSATSTPLPSQTLDATSTTLASSSPSIPSSSSTFFTSTKPQESASSSSGLVVGQGSTATSSTASGPSSSASAAGAAAAPGSATSKEDQDPLSTGAKVGIVIGAVVGAAVLIAFGAWMVMSRRMKKQNQRKKTGYLDKSLTISEPMPGSGRSFANDHQYEAGISELELKSRRYEDMVPRHMPRNMVSMEEHDKASARGRKSGKSVVGSRRPGNLVPGLAFTMPVSRNITSTPRIHPQRSTSG</sequence>
<evidence type="ECO:0000256" key="3">
    <source>
        <dbReference type="SAM" id="SignalP"/>
    </source>
</evidence>
<feature type="transmembrane region" description="Helical" evidence="2">
    <location>
        <begin position="195"/>
        <end position="217"/>
    </location>
</feature>
<keyword evidence="2" id="KW-1133">Transmembrane helix</keyword>
<feature type="region of interest" description="Disordered" evidence="1">
    <location>
        <begin position="51"/>
        <end position="189"/>
    </location>
</feature>
<comment type="caution">
    <text evidence="4">The sequence shown here is derived from an EMBL/GenBank/DDBJ whole genome shotgun (WGS) entry which is preliminary data.</text>
</comment>
<feature type="chain" id="PRO_5041340232" evidence="3">
    <location>
        <begin position="19"/>
        <end position="339"/>
    </location>
</feature>
<keyword evidence="3" id="KW-0732">Signal</keyword>
<evidence type="ECO:0000256" key="1">
    <source>
        <dbReference type="SAM" id="MobiDB-lite"/>
    </source>
</evidence>
<feature type="compositionally biased region" description="Low complexity" evidence="1">
    <location>
        <begin position="54"/>
        <end position="97"/>
    </location>
</feature>
<organism evidence="4 5">
    <name type="scientific">Bombardia bombarda</name>
    <dbReference type="NCBI Taxonomy" id="252184"/>
    <lineage>
        <taxon>Eukaryota</taxon>
        <taxon>Fungi</taxon>
        <taxon>Dikarya</taxon>
        <taxon>Ascomycota</taxon>
        <taxon>Pezizomycotina</taxon>
        <taxon>Sordariomycetes</taxon>
        <taxon>Sordariomycetidae</taxon>
        <taxon>Sordariales</taxon>
        <taxon>Lasiosphaeriaceae</taxon>
        <taxon>Bombardia</taxon>
    </lineage>
</organism>
<dbReference type="Proteomes" id="UP001174934">
    <property type="component" value="Unassembled WGS sequence"/>
</dbReference>
<evidence type="ECO:0000313" key="4">
    <source>
        <dbReference type="EMBL" id="KAK0615192.1"/>
    </source>
</evidence>
<dbReference type="AlphaFoldDB" id="A0AA39WGY4"/>
<dbReference type="PANTHER" id="PTHR16861">
    <property type="entry name" value="GLYCOPROTEIN 38"/>
    <property type="match status" value="1"/>
</dbReference>
<keyword evidence="2" id="KW-0472">Membrane</keyword>
<evidence type="ECO:0000313" key="5">
    <source>
        <dbReference type="Proteomes" id="UP001174934"/>
    </source>
</evidence>
<gene>
    <name evidence="4" type="ORF">B0T17DRAFT_510982</name>
</gene>